<proteinExistence type="predicted"/>
<dbReference type="EMBL" id="SRZC01000039">
    <property type="protein sequence ID" value="TGX79631.1"/>
    <property type="molecule type" value="Genomic_DNA"/>
</dbReference>
<evidence type="ECO:0000313" key="2">
    <source>
        <dbReference type="Proteomes" id="UP000308886"/>
    </source>
</evidence>
<dbReference type="Proteomes" id="UP000308886">
    <property type="component" value="Unassembled WGS sequence"/>
</dbReference>
<organism evidence="1 2">
    <name type="scientific">Palleniella muris</name>
    <dbReference type="NCBI Taxonomy" id="3038145"/>
    <lineage>
        <taxon>Bacteria</taxon>
        <taxon>Pseudomonadati</taxon>
        <taxon>Bacteroidota</taxon>
        <taxon>Bacteroidia</taxon>
        <taxon>Bacteroidales</taxon>
        <taxon>Prevotellaceae</taxon>
        <taxon>Palleniella</taxon>
    </lineage>
</organism>
<protein>
    <submittedName>
        <fullName evidence="1">XRE family transcriptional regulator</fullName>
    </submittedName>
</protein>
<accession>A0AC61QLG9</accession>
<name>A0AC61QLG9_9BACT</name>
<comment type="caution">
    <text evidence="1">The sequence shown here is derived from an EMBL/GenBank/DDBJ whole genome shotgun (WGS) entry which is preliminary data.</text>
</comment>
<evidence type="ECO:0000313" key="1">
    <source>
        <dbReference type="EMBL" id="TGX79631.1"/>
    </source>
</evidence>
<sequence length="65" mass="7529">MHAGKLIDRKLKRQQRSQAWLARALNCSPANVCKIISRQYIDTDTLTRICKVLNHNFFDDLAKSL</sequence>
<keyword evidence="2" id="KW-1185">Reference proteome</keyword>
<reference evidence="1" key="1">
    <citation type="submission" date="2019-04" db="EMBL/GenBank/DDBJ databases">
        <title>Microbes associate with the intestines of laboratory mice.</title>
        <authorList>
            <person name="Navarre W."/>
            <person name="Wong E."/>
            <person name="Huang K."/>
            <person name="Tropini C."/>
            <person name="Ng K."/>
            <person name="Yu B."/>
        </authorList>
    </citation>
    <scope>NUCLEOTIDE SEQUENCE</scope>
    <source>
        <strain evidence="1">NM73_A23</strain>
    </source>
</reference>
<gene>
    <name evidence="1" type="ORF">E5358_14630</name>
</gene>